<evidence type="ECO:0000313" key="2">
    <source>
        <dbReference type="Proteomes" id="UP001527052"/>
    </source>
</evidence>
<dbReference type="InterPro" id="IPR008983">
    <property type="entry name" value="Tumour_necrosis_fac-like_dom"/>
</dbReference>
<accession>A0ABT4ETU4</accession>
<proteinExistence type="predicted"/>
<evidence type="ECO:0000313" key="1">
    <source>
        <dbReference type="EMBL" id="MCY9549104.1"/>
    </source>
</evidence>
<name>A0ABT4ETU4_9BACI</name>
<comment type="caution">
    <text evidence="1">The sequence shown here is derived from an EMBL/GenBank/DDBJ whole genome shotgun (WGS) entry which is preliminary data.</text>
</comment>
<protein>
    <recommendedName>
        <fullName evidence="3">BclA C-terminal domain-containing protein</fullName>
    </recommendedName>
</protein>
<dbReference type="Proteomes" id="UP001527052">
    <property type="component" value="Unassembled WGS sequence"/>
</dbReference>
<reference evidence="1 2" key="1">
    <citation type="submission" date="2022-05" db="EMBL/GenBank/DDBJ databases">
        <title>Genome Sequencing of Bee-Associated Microbes.</title>
        <authorList>
            <person name="Dunlap C."/>
        </authorList>
    </citation>
    <scope>NUCLEOTIDE SEQUENCE [LARGE SCALE GENOMIC DNA]</scope>
    <source>
        <strain evidence="1 2">NRRL BD-083</strain>
    </source>
</reference>
<evidence type="ECO:0008006" key="3">
    <source>
        <dbReference type="Google" id="ProtNLM"/>
    </source>
</evidence>
<dbReference type="RefSeq" id="WP_268639097.1">
    <property type="nucleotide sequence ID" value="NZ_JAMDLZ010000040.1"/>
</dbReference>
<sequence length="175" mass="18884">MNPCKKNCSCNRCKPCLPSKIKAIDPCQVQPVPLPAYGNFFRETSVTLNANQPMPWNGIGRTAGITLNPDTVTIEVAQAGDYYINYYALVELDSTTNINALMGVFVNGNEVNPIQTRYGIQDLETDRNLCAPVSGGTIIFIPAGGTVQLRNVQLSSFRTCDGPALAASINLIKVS</sequence>
<gene>
    <name evidence="1" type="ORF">M5W82_19690</name>
</gene>
<organism evidence="1 2">
    <name type="scientific">Lysinibacillus xylanilyticus</name>
    <dbReference type="NCBI Taxonomy" id="582475"/>
    <lineage>
        <taxon>Bacteria</taxon>
        <taxon>Bacillati</taxon>
        <taxon>Bacillota</taxon>
        <taxon>Bacilli</taxon>
        <taxon>Bacillales</taxon>
        <taxon>Bacillaceae</taxon>
        <taxon>Lysinibacillus</taxon>
    </lineage>
</organism>
<dbReference type="EMBL" id="JAMDLZ010000040">
    <property type="protein sequence ID" value="MCY9549104.1"/>
    <property type="molecule type" value="Genomic_DNA"/>
</dbReference>
<keyword evidence="2" id="KW-1185">Reference proteome</keyword>
<dbReference type="Gene3D" id="2.60.120.40">
    <property type="match status" value="1"/>
</dbReference>